<dbReference type="OrthoDB" id="329462at2759"/>
<dbReference type="RefSeq" id="XP_067924982.1">
    <property type="nucleotide sequence ID" value="XM_068063040.1"/>
</dbReference>
<comment type="caution">
    <text evidence="2">The sequence shown here is derived from an EMBL/GenBank/DDBJ whole genome shotgun (WGS) entry which is preliminary data.</text>
</comment>
<dbReference type="VEuPathDB" id="ToxoDB:CSUI_002841"/>
<gene>
    <name evidence="2" type="ORF">CSUI_002841</name>
</gene>
<organism evidence="2 3">
    <name type="scientific">Cystoisospora suis</name>
    <dbReference type="NCBI Taxonomy" id="483139"/>
    <lineage>
        <taxon>Eukaryota</taxon>
        <taxon>Sar</taxon>
        <taxon>Alveolata</taxon>
        <taxon>Apicomplexa</taxon>
        <taxon>Conoidasida</taxon>
        <taxon>Coccidia</taxon>
        <taxon>Eucoccidiorida</taxon>
        <taxon>Eimeriorina</taxon>
        <taxon>Sarcocystidae</taxon>
        <taxon>Cystoisospora</taxon>
    </lineage>
</organism>
<proteinExistence type="predicted"/>
<reference evidence="2 3" key="1">
    <citation type="journal article" date="2017" name="Int. J. Parasitol.">
        <title>The genome of the protozoan parasite Cystoisospora suis and a reverse vaccinology approach to identify vaccine candidates.</title>
        <authorList>
            <person name="Palmieri N."/>
            <person name="Shrestha A."/>
            <person name="Ruttkowski B."/>
            <person name="Beck T."/>
            <person name="Vogl C."/>
            <person name="Tomley F."/>
            <person name="Blake D.P."/>
            <person name="Joachim A."/>
        </authorList>
    </citation>
    <scope>NUCLEOTIDE SEQUENCE [LARGE SCALE GENOMIC DNA]</scope>
    <source>
        <strain evidence="2 3">Wien I</strain>
    </source>
</reference>
<feature type="region of interest" description="Disordered" evidence="1">
    <location>
        <begin position="28"/>
        <end position="48"/>
    </location>
</feature>
<name>A0A2C6L7U8_9APIC</name>
<protein>
    <submittedName>
        <fullName evidence="2">Uncharacterized protein</fullName>
    </submittedName>
</protein>
<keyword evidence="3" id="KW-1185">Reference proteome</keyword>
<dbReference type="EMBL" id="MIGC01001206">
    <property type="protein sequence ID" value="PHJ23306.1"/>
    <property type="molecule type" value="Genomic_DNA"/>
</dbReference>
<sequence>MQETAIAWPGRGTCPHFPKHDPANYCLPAASGDTDNPESGESGPPFTASCSSSCTRLNTCASGEQTTAAGAESPRHADDDPFGTFQPSSPGPSRSACIFMSPTTPSGRLQLPLHWNRKPLLQELPSRSVAGILQWYKAAVRELAQVRRLGLANHAAAPTAQYSGRSSPEELLHLPTEKDLISWQRQLLVELSSSPGGVLALQVIEQEYELCPETPEAHCLVLSYRRAE</sequence>
<accession>A0A2C6L7U8</accession>
<evidence type="ECO:0000313" key="3">
    <source>
        <dbReference type="Proteomes" id="UP000221165"/>
    </source>
</evidence>
<evidence type="ECO:0000256" key="1">
    <source>
        <dbReference type="SAM" id="MobiDB-lite"/>
    </source>
</evidence>
<dbReference type="Proteomes" id="UP000221165">
    <property type="component" value="Unassembled WGS sequence"/>
</dbReference>
<feature type="region of interest" description="Disordered" evidence="1">
    <location>
        <begin position="65"/>
        <end position="97"/>
    </location>
</feature>
<dbReference type="GeneID" id="94426251"/>
<evidence type="ECO:0000313" key="2">
    <source>
        <dbReference type="EMBL" id="PHJ23306.1"/>
    </source>
</evidence>
<dbReference type="AlphaFoldDB" id="A0A2C6L7U8"/>